<comment type="caution">
    <text evidence="1">The sequence shown here is derived from an EMBL/GenBank/DDBJ whole genome shotgun (WGS) entry which is preliminary data.</text>
</comment>
<dbReference type="Gene3D" id="3.80.10.10">
    <property type="entry name" value="Ribonuclease Inhibitor"/>
    <property type="match status" value="1"/>
</dbReference>
<proteinExistence type="predicted"/>
<evidence type="ECO:0000313" key="1">
    <source>
        <dbReference type="EMBL" id="KAF5317717.1"/>
    </source>
</evidence>
<keyword evidence="2" id="KW-1185">Reference proteome</keyword>
<name>A0A8H5B6Z5_9AGAR</name>
<sequence length="353" mass="40826">MAPPLALELYHAIVQCVDNTGDLLSLALCCSAFRDEAQRYLFCHISPYPEHRIMRLISTINASPLRLGPLVYTFCLYEGKHIKSDEKDLQLISLALRSMCNLKHFQNRRFLPSTILQGCTFKLHTLGWAAYLDTSSLNFLFCNFLPTQPSIERLLFYKPCDPFDLAEVPKNLCPMLDFLLAGDNDTIGYLLRDDRLITRLQWSVIGGGLPTMSVRQLNHLKYLQCVINELRVPSFTLQLTSLVFLELYLIKMRPRYLGELTERLQFLQNLPCLEVLVLDDTYNELFELTPAYQRAFELCPTLKYIDALVANKLYARIFPSENGVFVSNTRTHKRDVLAWRREYGVGHMCWEHV</sequence>
<dbReference type="OrthoDB" id="3232239at2759"/>
<gene>
    <name evidence="1" type="ORF">D9619_012596</name>
</gene>
<accession>A0A8H5B6Z5</accession>
<protein>
    <submittedName>
        <fullName evidence="1">Uncharacterized protein</fullName>
    </submittedName>
</protein>
<evidence type="ECO:0000313" key="2">
    <source>
        <dbReference type="Proteomes" id="UP000567179"/>
    </source>
</evidence>
<dbReference type="Proteomes" id="UP000567179">
    <property type="component" value="Unassembled WGS sequence"/>
</dbReference>
<dbReference type="EMBL" id="JAACJJ010000032">
    <property type="protein sequence ID" value="KAF5317717.1"/>
    <property type="molecule type" value="Genomic_DNA"/>
</dbReference>
<organism evidence="1 2">
    <name type="scientific">Psilocybe cf. subviscida</name>
    <dbReference type="NCBI Taxonomy" id="2480587"/>
    <lineage>
        <taxon>Eukaryota</taxon>
        <taxon>Fungi</taxon>
        <taxon>Dikarya</taxon>
        <taxon>Basidiomycota</taxon>
        <taxon>Agaricomycotina</taxon>
        <taxon>Agaricomycetes</taxon>
        <taxon>Agaricomycetidae</taxon>
        <taxon>Agaricales</taxon>
        <taxon>Agaricineae</taxon>
        <taxon>Strophariaceae</taxon>
        <taxon>Psilocybe</taxon>
    </lineage>
</organism>
<dbReference type="AlphaFoldDB" id="A0A8H5B6Z5"/>
<reference evidence="1 2" key="1">
    <citation type="journal article" date="2020" name="ISME J.">
        <title>Uncovering the hidden diversity of litter-decomposition mechanisms in mushroom-forming fungi.</title>
        <authorList>
            <person name="Floudas D."/>
            <person name="Bentzer J."/>
            <person name="Ahren D."/>
            <person name="Johansson T."/>
            <person name="Persson P."/>
            <person name="Tunlid A."/>
        </authorList>
    </citation>
    <scope>NUCLEOTIDE SEQUENCE [LARGE SCALE GENOMIC DNA]</scope>
    <source>
        <strain evidence="1 2">CBS 101986</strain>
    </source>
</reference>
<dbReference type="InterPro" id="IPR032675">
    <property type="entry name" value="LRR_dom_sf"/>
</dbReference>